<keyword evidence="1" id="KW-0378">Hydrolase</keyword>
<dbReference type="AlphaFoldDB" id="A0A5C6W715"/>
<keyword evidence="3" id="KW-0812">Transmembrane</keyword>
<evidence type="ECO:0000313" key="5">
    <source>
        <dbReference type="Proteomes" id="UP000321363"/>
    </source>
</evidence>
<keyword evidence="3" id="KW-1133">Transmembrane helix</keyword>
<organism evidence="4 5">
    <name type="scientific">Metabacillus litoralis</name>
    <dbReference type="NCBI Taxonomy" id="152268"/>
    <lineage>
        <taxon>Bacteria</taxon>
        <taxon>Bacillati</taxon>
        <taxon>Bacillota</taxon>
        <taxon>Bacilli</taxon>
        <taxon>Bacillales</taxon>
        <taxon>Bacillaceae</taxon>
        <taxon>Metabacillus</taxon>
    </lineage>
</organism>
<gene>
    <name evidence="4" type="ORF">FS935_08040</name>
</gene>
<dbReference type="OrthoDB" id="165822at2"/>
<keyword evidence="5" id="KW-1185">Reference proteome</keyword>
<evidence type="ECO:0000313" key="4">
    <source>
        <dbReference type="EMBL" id="TXC91577.1"/>
    </source>
</evidence>
<dbReference type="NCBIfam" id="NF033746">
    <property type="entry name" value="class_D_sortase"/>
    <property type="match status" value="1"/>
</dbReference>
<feature type="transmembrane region" description="Helical" evidence="3">
    <location>
        <begin position="7"/>
        <end position="28"/>
    </location>
</feature>
<feature type="active site" description="Proton donor/acceptor" evidence="2">
    <location>
        <position position="112"/>
    </location>
</feature>
<feature type="active site" description="Acyl-thioester intermediate" evidence="2">
    <location>
        <position position="169"/>
    </location>
</feature>
<dbReference type="NCBIfam" id="TIGR01076">
    <property type="entry name" value="sortase_fam"/>
    <property type="match status" value="1"/>
</dbReference>
<keyword evidence="3" id="KW-0472">Membrane</keyword>
<dbReference type="Proteomes" id="UP000321363">
    <property type="component" value="Unassembled WGS sequence"/>
</dbReference>
<dbReference type="InterPro" id="IPR023365">
    <property type="entry name" value="Sortase_dom-sf"/>
</dbReference>
<evidence type="ECO:0000256" key="2">
    <source>
        <dbReference type="PIRSR" id="PIRSR605754-1"/>
    </source>
</evidence>
<dbReference type="EMBL" id="VOQF01000004">
    <property type="protein sequence ID" value="TXC91577.1"/>
    <property type="molecule type" value="Genomic_DNA"/>
</dbReference>
<reference evidence="4 5" key="1">
    <citation type="journal article" date="2005" name="Int. J. Syst. Evol. Microbiol.">
        <title>Bacillus litoralis sp. nov., isolated from a tidal flat of the Yellow Sea in Korea.</title>
        <authorList>
            <person name="Yoon J.H."/>
            <person name="Oh T.K."/>
        </authorList>
    </citation>
    <scope>NUCLEOTIDE SEQUENCE [LARGE SCALE GENOMIC DNA]</scope>
    <source>
        <strain evidence="4 5">SW-211</strain>
    </source>
</reference>
<dbReference type="InterPro" id="IPR053525">
    <property type="entry name" value="Sortase_D"/>
</dbReference>
<comment type="caution">
    <text evidence="4">The sequence shown here is derived from an EMBL/GenBank/DDBJ whole genome shotgun (WGS) entry which is preliminary data.</text>
</comment>
<evidence type="ECO:0000256" key="1">
    <source>
        <dbReference type="ARBA" id="ARBA00022801"/>
    </source>
</evidence>
<name>A0A5C6W715_9BACI</name>
<dbReference type="GO" id="GO:0016787">
    <property type="term" value="F:hydrolase activity"/>
    <property type="evidence" value="ECO:0007669"/>
    <property type="project" value="UniProtKB-KW"/>
</dbReference>
<evidence type="ECO:0000256" key="3">
    <source>
        <dbReference type="SAM" id="Phobius"/>
    </source>
</evidence>
<dbReference type="RefSeq" id="WP_146947345.1">
    <property type="nucleotide sequence ID" value="NZ_VOQF01000004.1"/>
</dbReference>
<dbReference type="InterPro" id="IPR005754">
    <property type="entry name" value="Sortase"/>
</dbReference>
<dbReference type="Gene3D" id="2.40.260.10">
    <property type="entry name" value="Sortase"/>
    <property type="match status" value="1"/>
</dbReference>
<dbReference type="InterPro" id="IPR041999">
    <property type="entry name" value="Sortase_D_1"/>
</dbReference>
<accession>A0A5C6W715</accession>
<dbReference type="SUPFAM" id="SSF63817">
    <property type="entry name" value="Sortase"/>
    <property type="match status" value="1"/>
</dbReference>
<proteinExistence type="predicted"/>
<dbReference type="CDD" id="cd05828">
    <property type="entry name" value="Sortase_D_1"/>
    <property type="match status" value="1"/>
</dbReference>
<sequence length="196" mass="22349">MSKRLSIFLIVIGIAFLSYQLYWILYGLKAEENDNIKIVNNIIENPNQAQSVDVTAQVFQEGEKLGSLIIPKLDQTIAIFEGDSKEILKKGIGHVITTPLPGEENNSVLAGHRDTFFRNLDKLEIGDKLLIERSDIYFIYKIKKIRIVDKDDKTVIVPRPRSTLTLTTCYPFTYIGPAPQRYIIEAELIKKPKIEL</sequence>
<dbReference type="Pfam" id="PF04203">
    <property type="entry name" value="Sortase"/>
    <property type="match status" value="1"/>
</dbReference>
<protein>
    <submittedName>
        <fullName evidence="4">Class D sortase</fullName>
    </submittedName>
</protein>